<keyword evidence="11" id="KW-0137">Centromere</keyword>
<evidence type="ECO:0000256" key="9">
    <source>
        <dbReference type="ARBA" id="ARBA00023212"/>
    </source>
</evidence>
<evidence type="ECO:0000256" key="12">
    <source>
        <dbReference type="ARBA" id="ARBA00032583"/>
    </source>
</evidence>
<comment type="subcellular location">
    <subcellularLocation>
        <location evidence="3">Chromosome</location>
        <location evidence="3">Centromere</location>
        <location evidence="3">Kinetochore</location>
    </subcellularLocation>
    <subcellularLocation>
        <location evidence="2">Cytoplasm</location>
        <location evidence="2">Cytoskeleton</location>
        <location evidence="2">Spindle</location>
    </subcellularLocation>
    <subcellularLocation>
        <location evidence="1">Nucleus</location>
    </subcellularLocation>
</comment>
<dbReference type="GO" id="GO:0005876">
    <property type="term" value="C:spindle microtubule"/>
    <property type="evidence" value="ECO:0007669"/>
    <property type="project" value="InterPro"/>
</dbReference>
<evidence type="ECO:0000256" key="4">
    <source>
        <dbReference type="ARBA" id="ARBA00008952"/>
    </source>
</evidence>
<keyword evidence="15" id="KW-1185">Reference proteome</keyword>
<evidence type="ECO:0000256" key="3">
    <source>
        <dbReference type="ARBA" id="ARBA00004629"/>
    </source>
</evidence>
<evidence type="ECO:0000256" key="13">
    <source>
        <dbReference type="SAM" id="MobiDB-lite"/>
    </source>
</evidence>
<dbReference type="OrthoDB" id="3361333at2759"/>
<dbReference type="Pfam" id="PF08287">
    <property type="entry name" value="DASH_Spc19"/>
    <property type="match status" value="1"/>
</dbReference>
<accession>A0A6A6BQG9</accession>
<organism evidence="14 15">
    <name type="scientific">Aplosporella prunicola CBS 121167</name>
    <dbReference type="NCBI Taxonomy" id="1176127"/>
    <lineage>
        <taxon>Eukaryota</taxon>
        <taxon>Fungi</taxon>
        <taxon>Dikarya</taxon>
        <taxon>Ascomycota</taxon>
        <taxon>Pezizomycotina</taxon>
        <taxon>Dothideomycetes</taxon>
        <taxon>Dothideomycetes incertae sedis</taxon>
        <taxon>Botryosphaeriales</taxon>
        <taxon>Aplosporellaceae</taxon>
        <taxon>Aplosporella</taxon>
    </lineage>
</organism>
<evidence type="ECO:0000313" key="14">
    <source>
        <dbReference type="EMBL" id="KAF2146372.1"/>
    </source>
</evidence>
<dbReference type="EMBL" id="ML995476">
    <property type="protein sequence ID" value="KAF2146372.1"/>
    <property type="molecule type" value="Genomic_DNA"/>
</dbReference>
<evidence type="ECO:0000256" key="7">
    <source>
        <dbReference type="ARBA" id="ARBA00022490"/>
    </source>
</evidence>
<proteinExistence type="inferred from homology"/>
<evidence type="ECO:0000256" key="11">
    <source>
        <dbReference type="ARBA" id="ARBA00023328"/>
    </source>
</evidence>
<feature type="compositionally biased region" description="Low complexity" evidence="13">
    <location>
        <begin position="108"/>
        <end position="126"/>
    </location>
</feature>
<reference evidence="14" key="1">
    <citation type="journal article" date="2020" name="Stud. Mycol.">
        <title>101 Dothideomycetes genomes: a test case for predicting lifestyles and emergence of pathogens.</title>
        <authorList>
            <person name="Haridas S."/>
            <person name="Albert R."/>
            <person name="Binder M."/>
            <person name="Bloem J."/>
            <person name="Labutti K."/>
            <person name="Salamov A."/>
            <person name="Andreopoulos B."/>
            <person name="Baker S."/>
            <person name="Barry K."/>
            <person name="Bills G."/>
            <person name="Bluhm B."/>
            <person name="Cannon C."/>
            <person name="Castanera R."/>
            <person name="Culley D."/>
            <person name="Daum C."/>
            <person name="Ezra D."/>
            <person name="Gonzalez J."/>
            <person name="Henrissat B."/>
            <person name="Kuo A."/>
            <person name="Liang C."/>
            <person name="Lipzen A."/>
            <person name="Lutzoni F."/>
            <person name="Magnuson J."/>
            <person name="Mondo S."/>
            <person name="Nolan M."/>
            <person name="Ohm R."/>
            <person name="Pangilinan J."/>
            <person name="Park H.-J."/>
            <person name="Ramirez L."/>
            <person name="Alfaro M."/>
            <person name="Sun H."/>
            <person name="Tritt A."/>
            <person name="Yoshinaga Y."/>
            <person name="Zwiers L.-H."/>
            <person name="Turgeon B."/>
            <person name="Goodwin S."/>
            <person name="Spatafora J."/>
            <person name="Crous P."/>
            <person name="Grigoriev I."/>
        </authorList>
    </citation>
    <scope>NUCLEOTIDE SEQUENCE</scope>
    <source>
        <strain evidence="14">CBS 121167</strain>
    </source>
</reference>
<dbReference type="GeneID" id="54303074"/>
<evidence type="ECO:0000313" key="15">
    <source>
        <dbReference type="Proteomes" id="UP000799438"/>
    </source>
</evidence>
<evidence type="ECO:0000256" key="1">
    <source>
        <dbReference type="ARBA" id="ARBA00004123"/>
    </source>
</evidence>
<keyword evidence="7" id="KW-0963">Cytoplasm</keyword>
<dbReference type="InterPro" id="IPR013251">
    <property type="entry name" value="DASH_Spc19"/>
</dbReference>
<dbReference type="PANTHER" id="PTHR28262">
    <property type="entry name" value="DASH COMPLEX SUBUNIT SPC19"/>
    <property type="match status" value="1"/>
</dbReference>
<gene>
    <name evidence="14" type="ORF">K452DRAFT_348909</name>
</gene>
<name>A0A6A6BQG9_9PEZI</name>
<feature type="region of interest" description="Disordered" evidence="13">
    <location>
        <begin position="106"/>
        <end position="129"/>
    </location>
</feature>
<dbReference type="PANTHER" id="PTHR28262:SF1">
    <property type="entry name" value="DASH COMPLEX SUBUNIT SPC19"/>
    <property type="match status" value="1"/>
</dbReference>
<evidence type="ECO:0000256" key="5">
    <source>
        <dbReference type="ARBA" id="ARBA00016329"/>
    </source>
</evidence>
<keyword evidence="10" id="KW-0539">Nucleus</keyword>
<protein>
    <recommendedName>
        <fullName evidence="5">DASH complex subunit SPC19</fullName>
    </recommendedName>
    <alternativeName>
        <fullName evidence="12">Outer kinetochore protein SPC19</fullName>
    </alternativeName>
</protein>
<comment type="similarity">
    <text evidence="4">Belongs to the DASH complex SPC19 family.</text>
</comment>
<dbReference type="RefSeq" id="XP_033402081.1">
    <property type="nucleotide sequence ID" value="XM_033545566.1"/>
</dbReference>
<keyword evidence="8" id="KW-0995">Kinetochore</keyword>
<dbReference type="GO" id="GO:0042729">
    <property type="term" value="C:DASH complex"/>
    <property type="evidence" value="ECO:0007669"/>
    <property type="project" value="InterPro"/>
</dbReference>
<dbReference type="Proteomes" id="UP000799438">
    <property type="component" value="Unassembled WGS sequence"/>
</dbReference>
<dbReference type="GO" id="GO:0008608">
    <property type="term" value="P:attachment of spindle microtubules to kinetochore"/>
    <property type="evidence" value="ECO:0007669"/>
    <property type="project" value="InterPro"/>
</dbReference>
<sequence>MANALEGCVSSLRSSMQLLDSSISILDSGVNDLPRLSKVLQTTRHFELISEPDLHTAQRALLSEIRPEVDNLLARVSNYLDKLERREQSLIAKCELNEGRLNQYEAPAASSGRASAAGSRSASRAGQGRGLTGLEELKVKQLRQKKERLSYAVDRLNLQAQQRQRQLRMSMAAPQQFRYDDEF</sequence>
<evidence type="ECO:0000256" key="10">
    <source>
        <dbReference type="ARBA" id="ARBA00023242"/>
    </source>
</evidence>
<evidence type="ECO:0000256" key="8">
    <source>
        <dbReference type="ARBA" id="ARBA00022838"/>
    </source>
</evidence>
<dbReference type="AlphaFoldDB" id="A0A6A6BQG9"/>
<keyword evidence="9" id="KW-0206">Cytoskeleton</keyword>
<keyword evidence="6" id="KW-0158">Chromosome</keyword>
<evidence type="ECO:0000256" key="2">
    <source>
        <dbReference type="ARBA" id="ARBA00004186"/>
    </source>
</evidence>
<evidence type="ECO:0000256" key="6">
    <source>
        <dbReference type="ARBA" id="ARBA00022454"/>
    </source>
</evidence>